<dbReference type="KEGG" id="dan:6505334"/>
<dbReference type="EMBL" id="CH902624">
    <property type="protein sequence ID" value="EDV32970.1"/>
    <property type="molecule type" value="Genomic_DNA"/>
</dbReference>
<dbReference type="eggNOG" id="ENOG502QRYZ">
    <property type="taxonomic scope" value="Eukaryota"/>
</dbReference>
<dbReference type="GO" id="GO:0005615">
    <property type="term" value="C:extracellular space"/>
    <property type="evidence" value="ECO:0007669"/>
    <property type="project" value="TreeGrafter"/>
</dbReference>
<dbReference type="OrthoDB" id="413313at2759"/>
<dbReference type="STRING" id="7217.B3MUQ5"/>
<accession>B3MUQ5</accession>
<dbReference type="Proteomes" id="UP000007801">
    <property type="component" value="Unassembled WGS sequence"/>
</dbReference>
<dbReference type="GeneID" id="6505334"/>
<dbReference type="InterPro" id="IPR004245">
    <property type="entry name" value="DUF229"/>
</dbReference>
<dbReference type="HOGENOM" id="CLU_018076_2_0_1"/>
<dbReference type="FunFam" id="3.40.720.10:FF:000017">
    <property type="entry name" value="Predicted protein"/>
    <property type="match status" value="1"/>
</dbReference>
<dbReference type="Gene3D" id="3.40.720.10">
    <property type="entry name" value="Alkaline Phosphatase, subunit A"/>
    <property type="match status" value="1"/>
</dbReference>
<organism evidence="1 2">
    <name type="scientific">Drosophila ananassae</name>
    <name type="common">Fruit fly</name>
    <dbReference type="NCBI Taxonomy" id="7217"/>
    <lineage>
        <taxon>Eukaryota</taxon>
        <taxon>Metazoa</taxon>
        <taxon>Ecdysozoa</taxon>
        <taxon>Arthropoda</taxon>
        <taxon>Hexapoda</taxon>
        <taxon>Insecta</taxon>
        <taxon>Pterygota</taxon>
        <taxon>Neoptera</taxon>
        <taxon>Endopterygota</taxon>
        <taxon>Diptera</taxon>
        <taxon>Brachycera</taxon>
        <taxon>Muscomorpha</taxon>
        <taxon>Ephydroidea</taxon>
        <taxon>Drosophilidae</taxon>
        <taxon>Drosophila</taxon>
        <taxon>Sophophora</taxon>
    </lineage>
</organism>
<gene>
    <name evidence="1" type="primary">Dana\GF22679</name>
    <name evidence="1" type="synonym">dana_GLEANR_666</name>
    <name evidence="1" type="ORF">GF22679</name>
</gene>
<protein>
    <submittedName>
        <fullName evidence="1">Uncharacterized protein, isoform A</fullName>
    </submittedName>
</protein>
<sequence length="716" mass="84004">MFRYYLRKLCLCTLVFWLIFILVNYKRSNWDPTPPNTSWEINIQPLTRFDLNNTNHSGTIESVAIVESPSRVASQPVQRFFVLSPKCQMPYLDWFGDDIWKIVKPLKFKSCTDEPSLISVLYNSEEKLYRLHINYDVISSHFPNVTEFGCTYNQIVRGTDDTFSYLMPPNDFGQDWVVPSYFLGVVVQCHTLSNRTHIIQQDAFSFVQQPKHHNDKADAIRAATYPNVFIFGIDSMSRMNFRRMMPLTTEFVSQPGWFEMEGYNKVADNTLPNLIAILTGRNPMRWRRRCDLRTKGCMDSMTFLWNFFHNAGYLTAYAEDMSTFSIFNYMKWGFIRKPVDFYLRPFMIIAENILKTVKYLGFKYCVGRRLSVNYIFDFAKQLIQRFVHENPKPLFGLFWTSSFTHDDFRGGHNLDGLFVDYLKEFEEYGLFNNSVVILMSDHGSRFGLLAQHYTGFLEERLPMLHIYLPPWYRERYPSVVEALEVNKNRLCSNYDLHLGIRQLLEQVRPGLTFPEPCVNCKSILRPLPVNRSCEDALIPRHWCTCQPFVQVENSEFVQSLTRMVVYRMNKFLHKLNLEEHCQRLRLNQVLRAEKELHFDDLGNGIAPPHNINTYRLVFSTLPNNGLFRATVHTISQEVEVTVDMESISRLNSYGNESYCAQDAMAKKICFCYKPEVLALKQRYSPKVQKVVYEYLQHHEDDFYDDMEITKTVSGLA</sequence>
<evidence type="ECO:0000313" key="1">
    <source>
        <dbReference type="EMBL" id="EDV32970.1"/>
    </source>
</evidence>
<name>B3MUQ5_DROAN</name>
<proteinExistence type="predicted"/>
<dbReference type="InParanoid" id="B3MUQ5"/>
<evidence type="ECO:0000313" key="2">
    <source>
        <dbReference type="Proteomes" id="UP000007801"/>
    </source>
</evidence>
<dbReference type="Pfam" id="PF02995">
    <property type="entry name" value="DUF229"/>
    <property type="match status" value="1"/>
</dbReference>
<dbReference type="PANTHER" id="PTHR10974">
    <property type="entry name" value="FI08016P-RELATED"/>
    <property type="match status" value="1"/>
</dbReference>
<dbReference type="OMA" id="CTHDHPR"/>
<dbReference type="PANTHER" id="PTHR10974:SF9">
    <property type="entry name" value="DUF229 DOMAIN CONTAINING PROTEIN-RELATED"/>
    <property type="match status" value="1"/>
</dbReference>
<dbReference type="AlphaFoldDB" id="B3MUQ5"/>
<dbReference type="PhylomeDB" id="B3MUQ5"/>
<dbReference type="SUPFAM" id="SSF53649">
    <property type="entry name" value="Alkaline phosphatase-like"/>
    <property type="match status" value="1"/>
</dbReference>
<keyword evidence="2" id="KW-1185">Reference proteome</keyword>
<dbReference type="InterPro" id="IPR017850">
    <property type="entry name" value="Alkaline_phosphatase_core_sf"/>
</dbReference>
<dbReference type="CDD" id="cd16021">
    <property type="entry name" value="ALP_like"/>
    <property type="match status" value="1"/>
</dbReference>
<reference evidence="1 2" key="1">
    <citation type="journal article" date="2007" name="Nature">
        <title>Evolution of genes and genomes on the Drosophila phylogeny.</title>
        <authorList>
            <consortium name="Drosophila 12 Genomes Consortium"/>
            <person name="Clark A.G."/>
            <person name="Eisen M.B."/>
            <person name="Smith D.R."/>
            <person name="Bergman C.M."/>
            <person name="Oliver B."/>
            <person name="Markow T.A."/>
            <person name="Kaufman T.C."/>
            <person name="Kellis M."/>
            <person name="Gelbart W."/>
            <person name="Iyer V.N."/>
            <person name="Pollard D.A."/>
            <person name="Sackton T.B."/>
            <person name="Larracuente A.M."/>
            <person name="Singh N.D."/>
            <person name="Abad J.P."/>
            <person name="Abt D.N."/>
            <person name="Adryan B."/>
            <person name="Aguade M."/>
            <person name="Akashi H."/>
            <person name="Anderson W.W."/>
            <person name="Aquadro C.F."/>
            <person name="Ardell D.H."/>
            <person name="Arguello R."/>
            <person name="Artieri C.G."/>
            <person name="Barbash D.A."/>
            <person name="Barker D."/>
            <person name="Barsanti P."/>
            <person name="Batterham P."/>
            <person name="Batzoglou S."/>
            <person name="Begun D."/>
            <person name="Bhutkar A."/>
            <person name="Blanco E."/>
            <person name="Bosak S.A."/>
            <person name="Bradley R.K."/>
            <person name="Brand A.D."/>
            <person name="Brent M.R."/>
            <person name="Brooks A.N."/>
            <person name="Brown R.H."/>
            <person name="Butlin R.K."/>
            <person name="Caggese C."/>
            <person name="Calvi B.R."/>
            <person name="Bernardo de Carvalho A."/>
            <person name="Caspi A."/>
            <person name="Castrezana S."/>
            <person name="Celniker S.E."/>
            <person name="Chang J.L."/>
            <person name="Chapple C."/>
            <person name="Chatterji S."/>
            <person name="Chinwalla A."/>
            <person name="Civetta A."/>
            <person name="Clifton S.W."/>
            <person name="Comeron J.M."/>
            <person name="Costello J.C."/>
            <person name="Coyne J.A."/>
            <person name="Daub J."/>
            <person name="David R.G."/>
            <person name="Delcher A.L."/>
            <person name="Delehaunty K."/>
            <person name="Do C.B."/>
            <person name="Ebling H."/>
            <person name="Edwards K."/>
            <person name="Eickbush T."/>
            <person name="Evans J.D."/>
            <person name="Filipski A."/>
            <person name="Findeiss S."/>
            <person name="Freyhult E."/>
            <person name="Fulton L."/>
            <person name="Fulton R."/>
            <person name="Garcia A.C."/>
            <person name="Gardiner A."/>
            <person name="Garfield D.A."/>
            <person name="Garvin B.E."/>
            <person name="Gibson G."/>
            <person name="Gilbert D."/>
            <person name="Gnerre S."/>
            <person name="Godfrey J."/>
            <person name="Good R."/>
            <person name="Gotea V."/>
            <person name="Gravely B."/>
            <person name="Greenberg A.J."/>
            <person name="Griffiths-Jones S."/>
            <person name="Gross S."/>
            <person name="Guigo R."/>
            <person name="Gustafson E.A."/>
            <person name="Haerty W."/>
            <person name="Hahn M.W."/>
            <person name="Halligan D.L."/>
            <person name="Halpern A.L."/>
            <person name="Halter G.M."/>
            <person name="Han M.V."/>
            <person name="Heger A."/>
            <person name="Hillier L."/>
            <person name="Hinrichs A.S."/>
            <person name="Holmes I."/>
            <person name="Hoskins R.A."/>
            <person name="Hubisz M.J."/>
            <person name="Hultmark D."/>
            <person name="Huntley M.A."/>
            <person name="Jaffe D.B."/>
            <person name="Jagadeeshan S."/>
            <person name="Jeck W.R."/>
            <person name="Johnson J."/>
            <person name="Jones C.D."/>
            <person name="Jordan W.C."/>
            <person name="Karpen G.H."/>
            <person name="Kataoka E."/>
            <person name="Keightley P.D."/>
            <person name="Kheradpour P."/>
            <person name="Kirkness E.F."/>
            <person name="Koerich L.B."/>
            <person name="Kristiansen K."/>
            <person name="Kudrna D."/>
            <person name="Kulathinal R.J."/>
            <person name="Kumar S."/>
            <person name="Kwok R."/>
            <person name="Lander E."/>
            <person name="Langley C.H."/>
            <person name="Lapoint R."/>
            <person name="Lazzaro B.P."/>
            <person name="Lee S.J."/>
            <person name="Levesque L."/>
            <person name="Li R."/>
            <person name="Lin C.F."/>
            <person name="Lin M.F."/>
            <person name="Lindblad-Toh K."/>
            <person name="Llopart A."/>
            <person name="Long M."/>
            <person name="Low L."/>
            <person name="Lozovsky E."/>
            <person name="Lu J."/>
            <person name="Luo M."/>
            <person name="Machado C.A."/>
            <person name="Makalowski W."/>
            <person name="Marzo M."/>
            <person name="Matsuda M."/>
            <person name="Matzkin L."/>
            <person name="McAllister B."/>
            <person name="McBride C.S."/>
            <person name="McKernan B."/>
            <person name="McKernan K."/>
            <person name="Mendez-Lago M."/>
            <person name="Minx P."/>
            <person name="Mollenhauer M.U."/>
            <person name="Montooth K."/>
            <person name="Mount S.M."/>
            <person name="Mu X."/>
            <person name="Myers E."/>
            <person name="Negre B."/>
            <person name="Newfeld S."/>
            <person name="Nielsen R."/>
            <person name="Noor M.A."/>
            <person name="O'Grady P."/>
            <person name="Pachter L."/>
            <person name="Papaceit M."/>
            <person name="Parisi M.J."/>
            <person name="Parisi M."/>
            <person name="Parts L."/>
            <person name="Pedersen J.S."/>
            <person name="Pesole G."/>
            <person name="Phillippy A.M."/>
            <person name="Ponting C.P."/>
            <person name="Pop M."/>
            <person name="Porcelli D."/>
            <person name="Powell J.R."/>
            <person name="Prohaska S."/>
            <person name="Pruitt K."/>
            <person name="Puig M."/>
            <person name="Quesneville H."/>
            <person name="Ram K.R."/>
            <person name="Rand D."/>
            <person name="Rasmussen M.D."/>
            <person name="Reed L.K."/>
            <person name="Reenan R."/>
            <person name="Reily A."/>
            <person name="Remington K.A."/>
            <person name="Rieger T.T."/>
            <person name="Ritchie M.G."/>
            <person name="Robin C."/>
            <person name="Rogers Y.H."/>
            <person name="Rohde C."/>
            <person name="Rozas J."/>
            <person name="Rubenfield M.J."/>
            <person name="Ruiz A."/>
            <person name="Russo S."/>
            <person name="Salzberg S.L."/>
            <person name="Sanchez-Gracia A."/>
            <person name="Saranga D.J."/>
            <person name="Sato H."/>
            <person name="Schaeffer S.W."/>
            <person name="Schatz M.C."/>
            <person name="Schlenke T."/>
            <person name="Schwartz R."/>
            <person name="Segarra C."/>
            <person name="Singh R.S."/>
            <person name="Sirot L."/>
            <person name="Sirota M."/>
            <person name="Sisneros N.B."/>
            <person name="Smith C.D."/>
            <person name="Smith T.F."/>
            <person name="Spieth J."/>
            <person name="Stage D.E."/>
            <person name="Stark A."/>
            <person name="Stephan W."/>
            <person name="Strausberg R.L."/>
            <person name="Strempel S."/>
            <person name="Sturgill D."/>
            <person name="Sutton G."/>
            <person name="Sutton G.G."/>
            <person name="Tao W."/>
            <person name="Teichmann S."/>
            <person name="Tobari Y.N."/>
            <person name="Tomimura Y."/>
            <person name="Tsolas J.M."/>
            <person name="Valente V.L."/>
            <person name="Venter E."/>
            <person name="Venter J.C."/>
            <person name="Vicario S."/>
            <person name="Vieira F.G."/>
            <person name="Vilella A.J."/>
            <person name="Villasante A."/>
            <person name="Walenz B."/>
            <person name="Wang J."/>
            <person name="Wasserman M."/>
            <person name="Watts T."/>
            <person name="Wilson D."/>
            <person name="Wilson R.K."/>
            <person name="Wing R.A."/>
            <person name="Wolfner M.F."/>
            <person name="Wong A."/>
            <person name="Wong G.K."/>
            <person name="Wu C.I."/>
            <person name="Wu G."/>
            <person name="Yamamoto D."/>
            <person name="Yang H.P."/>
            <person name="Yang S.P."/>
            <person name="Yorke J.A."/>
            <person name="Yoshida K."/>
            <person name="Zdobnov E."/>
            <person name="Zhang P."/>
            <person name="Zhang Y."/>
            <person name="Zimin A.V."/>
            <person name="Baldwin J."/>
            <person name="Abdouelleil A."/>
            <person name="Abdulkadir J."/>
            <person name="Abebe A."/>
            <person name="Abera B."/>
            <person name="Abreu J."/>
            <person name="Acer S.C."/>
            <person name="Aftuck L."/>
            <person name="Alexander A."/>
            <person name="An P."/>
            <person name="Anderson E."/>
            <person name="Anderson S."/>
            <person name="Arachi H."/>
            <person name="Azer M."/>
            <person name="Bachantsang P."/>
            <person name="Barry A."/>
            <person name="Bayul T."/>
            <person name="Berlin A."/>
            <person name="Bessette D."/>
            <person name="Bloom T."/>
            <person name="Blye J."/>
            <person name="Boguslavskiy L."/>
            <person name="Bonnet C."/>
            <person name="Boukhgalter B."/>
            <person name="Bourzgui I."/>
            <person name="Brown A."/>
            <person name="Cahill P."/>
            <person name="Channer S."/>
            <person name="Cheshatsang Y."/>
            <person name="Chuda L."/>
            <person name="Citroen M."/>
            <person name="Collymore A."/>
            <person name="Cooke P."/>
            <person name="Costello M."/>
            <person name="D'Aco K."/>
            <person name="Daza R."/>
            <person name="De Haan G."/>
            <person name="DeGray S."/>
            <person name="DeMaso C."/>
            <person name="Dhargay N."/>
            <person name="Dooley K."/>
            <person name="Dooley E."/>
            <person name="Doricent M."/>
            <person name="Dorje P."/>
            <person name="Dorjee K."/>
            <person name="Dupes A."/>
            <person name="Elong R."/>
            <person name="Falk J."/>
            <person name="Farina A."/>
            <person name="Faro S."/>
            <person name="Ferguson D."/>
            <person name="Fisher S."/>
            <person name="Foley C.D."/>
            <person name="Franke A."/>
            <person name="Friedrich D."/>
            <person name="Gadbois L."/>
            <person name="Gearin G."/>
            <person name="Gearin C.R."/>
            <person name="Giannoukos G."/>
            <person name="Goode T."/>
            <person name="Graham J."/>
            <person name="Grandbois E."/>
            <person name="Grewal S."/>
            <person name="Gyaltsen K."/>
            <person name="Hafez N."/>
            <person name="Hagos B."/>
            <person name="Hall J."/>
            <person name="Henson C."/>
            <person name="Hollinger A."/>
            <person name="Honan T."/>
            <person name="Huard M.D."/>
            <person name="Hughes L."/>
            <person name="Hurhula B."/>
            <person name="Husby M.E."/>
            <person name="Kamat A."/>
            <person name="Kanga B."/>
            <person name="Kashin S."/>
            <person name="Khazanovich D."/>
            <person name="Kisner P."/>
            <person name="Lance K."/>
            <person name="Lara M."/>
            <person name="Lee W."/>
            <person name="Lennon N."/>
            <person name="Letendre F."/>
            <person name="LeVine R."/>
            <person name="Lipovsky A."/>
            <person name="Liu X."/>
            <person name="Liu J."/>
            <person name="Liu S."/>
            <person name="Lokyitsang T."/>
            <person name="Lokyitsang Y."/>
            <person name="Lubonja R."/>
            <person name="Lui A."/>
            <person name="MacDonald P."/>
            <person name="Magnisalis V."/>
            <person name="Maru K."/>
            <person name="Matthews C."/>
            <person name="McCusker W."/>
            <person name="McDonough S."/>
            <person name="Mehta T."/>
            <person name="Meldrim J."/>
            <person name="Meneus L."/>
            <person name="Mihai O."/>
            <person name="Mihalev A."/>
            <person name="Mihova T."/>
            <person name="Mittelman R."/>
            <person name="Mlenga V."/>
            <person name="Montmayeur A."/>
            <person name="Mulrain L."/>
            <person name="Navidi A."/>
            <person name="Naylor J."/>
            <person name="Negash T."/>
            <person name="Nguyen T."/>
            <person name="Nguyen N."/>
            <person name="Nicol R."/>
            <person name="Norbu C."/>
            <person name="Norbu N."/>
            <person name="Novod N."/>
            <person name="O'Neill B."/>
            <person name="Osman S."/>
            <person name="Markiewicz E."/>
            <person name="Oyono O.L."/>
            <person name="Patti C."/>
            <person name="Phunkhang P."/>
            <person name="Pierre F."/>
            <person name="Priest M."/>
            <person name="Raghuraman S."/>
            <person name="Rege F."/>
            <person name="Reyes R."/>
            <person name="Rise C."/>
            <person name="Rogov P."/>
            <person name="Ross K."/>
            <person name="Ryan E."/>
            <person name="Settipalli S."/>
            <person name="Shea T."/>
            <person name="Sherpa N."/>
            <person name="Shi L."/>
            <person name="Shih D."/>
            <person name="Sparrow T."/>
            <person name="Spaulding J."/>
            <person name="Stalker J."/>
            <person name="Stange-Thomann N."/>
            <person name="Stavropoulos S."/>
            <person name="Stone C."/>
            <person name="Strader C."/>
            <person name="Tesfaye S."/>
            <person name="Thomson T."/>
            <person name="Thoulutsang Y."/>
            <person name="Thoulutsang D."/>
            <person name="Topham K."/>
            <person name="Topping I."/>
            <person name="Tsamla T."/>
            <person name="Vassiliev H."/>
            <person name="Vo A."/>
            <person name="Wangchuk T."/>
            <person name="Wangdi T."/>
            <person name="Weiand M."/>
            <person name="Wilkinson J."/>
            <person name="Wilson A."/>
            <person name="Yadav S."/>
            <person name="Young G."/>
            <person name="Yu Q."/>
            <person name="Zembek L."/>
            <person name="Zhong D."/>
            <person name="Zimmer A."/>
            <person name="Zwirko Z."/>
            <person name="Jaffe D.B."/>
            <person name="Alvarez P."/>
            <person name="Brockman W."/>
            <person name="Butler J."/>
            <person name="Chin C."/>
            <person name="Gnerre S."/>
            <person name="Grabherr M."/>
            <person name="Kleber M."/>
            <person name="Mauceli E."/>
            <person name="MacCallum I."/>
        </authorList>
    </citation>
    <scope>NUCLEOTIDE SEQUENCE [LARGE SCALE GENOMIC DNA]</scope>
    <source>
        <strain evidence="2">Tucson 14024-0371.13</strain>
    </source>
</reference>